<dbReference type="EMBL" id="REGA01000033">
    <property type="protein sequence ID" value="RQG89632.1"/>
    <property type="molecule type" value="Genomic_DNA"/>
</dbReference>
<proteinExistence type="predicted"/>
<dbReference type="OrthoDB" id="165911at2157"/>
<evidence type="ECO:0000256" key="2">
    <source>
        <dbReference type="ARBA" id="ARBA00023163"/>
    </source>
</evidence>
<evidence type="ECO:0000259" key="6">
    <source>
        <dbReference type="Pfam" id="PF13185"/>
    </source>
</evidence>
<dbReference type="InterPro" id="IPR007050">
    <property type="entry name" value="HTH_bacterioopsin"/>
</dbReference>
<dbReference type="InterPro" id="IPR025847">
    <property type="entry name" value="MEDS_domain"/>
</dbReference>
<evidence type="ECO:0008006" key="11">
    <source>
        <dbReference type="Google" id="ProtNLM"/>
    </source>
</evidence>
<evidence type="ECO:0000256" key="3">
    <source>
        <dbReference type="SAM" id="Coils"/>
    </source>
</evidence>
<feature type="domain" description="GAF" evidence="6">
    <location>
        <begin position="431"/>
        <end position="572"/>
    </location>
</feature>
<dbReference type="PANTHER" id="PTHR34236:SF1">
    <property type="entry name" value="DIMETHYL SULFOXIDE REDUCTASE TRANSCRIPTIONAL ACTIVATOR"/>
    <property type="match status" value="1"/>
</dbReference>
<evidence type="ECO:0000259" key="5">
    <source>
        <dbReference type="Pfam" id="PF04967"/>
    </source>
</evidence>
<dbReference type="Gene3D" id="3.30.450.40">
    <property type="match status" value="1"/>
</dbReference>
<protein>
    <recommendedName>
        <fullName evidence="11">GAF domain-containing protein</fullName>
    </recommendedName>
</protein>
<organism evidence="9 10">
    <name type="scientific">Natrarchaeobius chitinivorans</name>
    <dbReference type="NCBI Taxonomy" id="1679083"/>
    <lineage>
        <taxon>Archaea</taxon>
        <taxon>Methanobacteriati</taxon>
        <taxon>Methanobacteriota</taxon>
        <taxon>Stenosarchaea group</taxon>
        <taxon>Halobacteria</taxon>
        <taxon>Halobacteriales</taxon>
        <taxon>Natrialbaceae</taxon>
        <taxon>Natrarchaeobius</taxon>
    </lineage>
</organism>
<dbReference type="InterPro" id="IPR029016">
    <property type="entry name" value="GAF-like_dom_sf"/>
</dbReference>
<dbReference type="AlphaFoldDB" id="A0A3N6MW02"/>
<feature type="coiled-coil region" evidence="3">
    <location>
        <begin position="388"/>
        <end position="422"/>
    </location>
</feature>
<evidence type="ECO:0000259" key="7">
    <source>
        <dbReference type="Pfam" id="PF14417"/>
    </source>
</evidence>
<reference evidence="9 10" key="1">
    <citation type="submission" date="2018-10" db="EMBL/GenBank/DDBJ databases">
        <title>Natrarchaeobius chitinivorans gen. nov., sp. nov., and Natrarchaeobius haloalkaliphilus sp. nov., alkaliphilic, chitin-utilizing haloarchaea from hypersaline alkaline lakes.</title>
        <authorList>
            <person name="Sorokin D.Y."/>
            <person name="Elcheninov A.G."/>
            <person name="Kostrikina N.A."/>
            <person name="Bale N.J."/>
            <person name="Sinninghe Damste J.S."/>
            <person name="Khijniak T.V."/>
            <person name="Kublanov I.V."/>
            <person name="Toshchakov S.V."/>
        </authorList>
    </citation>
    <scope>NUCLEOTIDE SEQUENCE [LARGE SCALE GENOMIC DNA]</scope>
    <source>
        <strain evidence="9 10">AArcht4T</strain>
    </source>
</reference>
<comment type="caution">
    <text evidence="9">The sequence shown here is derived from an EMBL/GenBank/DDBJ whole genome shotgun (WGS) entry which is preliminary data.</text>
</comment>
<evidence type="ECO:0000313" key="10">
    <source>
        <dbReference type="Proteomes" id="UP000282323"/>
    </source>
</evidence>
<feature type="domain" description="MEDS" evidence="7">
    <location>
        <begin position="35"/>
        <end position="192"/>
    </location>
</feature>
<dbReference type="InterPro" id="IPR031803">
    <property type="entry name" value="BAT_GAF/HTH-assoc"/>
</dbReference>
<feature type="domain" description="Bacterioopsin transcriptional activator GAF and HTH associated" evidence="8">
    <location>
        <begin position="584"/>
        <end position="738"/>
    </location>
</feature>
<gene>
    <name evidence="9" type="ORF">EA473_21735</name>
</gene>
<dbReference type="InterPro" id="IPR003018">
    <property type="entry name" value="GAF"/>
</dbReference>
<dbReference type="Pfam" id="PF13185">
    <property type="entry name" value="GAF_2"/>
    <property type="match status" value="1"/>
</dbReference>
<feature type="compositionally biased region" description="Basic and acidic residues" evidence="4">
    <location>
        <begin position="1"/>
        <end position="16"/>
    </location>
</feature>
<evidence type="ECO:0000313" key="9">
    <source>
        <dbReference type="EMBL" id="RQG89632.1"/>
    </source>
</evidence>
<dbReference type="PANTHER" id="PTHR34236">
    <property type="entry name" value="DIMETHYL SULFOXIDE REDUCTASE TRANSCRIPTIONAL ACTIVATOR"/>
    <property type="match status" value="1"/>
</dbReference>
<dbReference type="SUPFAM" id="SSF55781">
    <property type="entry name" value="GAF domain-like"/>
    <property type="match status" value="2"/>
</dbReference>
<accession>A0A3N6MW02</accession>
<evidence type="ECO:0000256" key="4">
    <source>
        <dbReference type="SAM" id="MobiDB-lite"/>
    </source>
</evidence>
<evidence type="ECO:0000259" key="8">
    <source>
        <dbReference type="Pfam" id="PF15915"/>
    </source>
</evidence>
<dbReference type="Gene3D" id="1.10.10.10">
    <property type="entry name" value="Winged helix-like DNA-binding domain superfamily/Winged helix DNA-binding domain"/>
    <property type="match status" value="1"/>
</dbReference>
<name>A0A3N6MW02_NATCH</name>
<sequence length="802" mass="90474">MDNKNADKELPARAKNGETPLKVGQPSKDQNARSHYVLVYENRQEKLATVTEFLREGVQNEEKCIAIYNDQFGKDLQSALRATGVDVEAAIGKEQLEIKTVEETYLAPDEITAESMGNWIEEILDKKKDDKLIRVSGGMSWATDMLSDLGVLAEYEKLSDEIIEDTSLMALCPYNVNKFPDEFLYKVLSHHPMYRSPTGACANTFQHNQLAPTVNENGLFEAVNTLEKLSQYSSQKEKIEKITNLANRFDDREGDSKSELIDEIVNTVRILFSPSFSTVWLYDHETGSFRPNESTTESGILDTEAITDALSDRTWEIFTREEGIQREPISFTEASDGPADLPLGETVSVPLGRHGVLVAVFPDYMTLNDYDIAVLQTLQTKCRTALDNIIYQESVEEHQTKLEEQTEQIRELEEVISLLQDTGRELIDANTRTEIEQTVCNQLSSSSLVNFAWFGTDSSKDSSITPSRSCDSENDYLESVQAHQENPVIEPATTAFKNNKPVVIDDLITEPPFEPWRAKALERGYKSVASVPVCFKDSKYGVLTLFSDRTNVFNHQIEQVLENLGRCTGHAINACETKKALISEQVTELEICIKDNSLPSISLASEFDTRITFKGIVPQKDSPPRTYFTIHDCNKEEVEAFAKRNYGIRNINHIVEKGDGHLFASIVDDPCFFQILLDHGGVPCELTAEGDKAEMTLELPNNMSSGSFISMLERLYNHVEVKSSQTREREFHVREEFRQEFENEITDRQKQVLKTAYHSGFFNSPRDCTGQDLADQLGVTQPTVTENVRSAERTLLRLLFGS</sequence>
<keyword evidence="3" id="KW-0175">Coiled coil</keyword>
<keyword evidence="2" id="KW-0804">Transcription</keyword>
<evidence type="ECO:0000256" key="1">
    <source>
        <dbReference type="ARBA" id="ARBA00023015"/>
    </source>
</evidence>
<dbReference type="Pfam" id="PF04967">
    <property type="entry name" value="HTH_10"/>
    <property type="match status" value="1"/>
</dbReference>
<dbReference type="Proteomes" id="UP000282323">
    <property type="component" value="Unassembled WGS sequence"/>
</dbReference>
<dbReference type="Pfam" id="PF14417">
    <property type="entry name" value="MEDS"/>
    <property type="match status" value="1"/>
</dbReference>
<dbReference type="Pfam" id="PF15915">
    <property type="entry name" value="BAT"/>
    <property type="match status" value="1"/>
</dbReference>
<feature type="domain" description="HTH bat-type" evidence="5">
    <location>
        <begin position="745"/>
        <end position="796"/>
    </location>
</feature>
<feature type="region of interest" description="Disordered" evidence="4">
    <location>
        <begin position="1"/>
        <end position="30"/>
    </location>
</feature>
<keyword evidence="10" id="KW-1185">Reference proteome</keyword>
<dbReference type="RefSeq" id="WP_124197631.1">
    <property type="nucleotide sequence ID" value="NZ_REGA01000033.1"/>
</dbReference>
<dbReference type="InterPro" id="IPR036388">
    <property type="entry name" value="WH-like_DNA-bd_sf"/>
</dbReference>
<keyword evidence="1" id="KW-0805">Transcription regulation</keyword>